<gene>
    <name evidence="9" type="ORF">CAE01nite_19590</name>
</gene>
<dbReference type="AlphaFoldDB" id="A0A512DCM5"/>
<feature type="transmembrane region" description="Helical" evidence="8">
    <location>
        <begin position="95"/>
        <end position="116"/>
    </location>
</feature>
<evidence type="ECO:0000256" key="4">
    <source>
        <dbReference type="ARBA" id="ARBA00022475"/>
    </source>
</evidence>
<evidence type="ECO:0000256" key="6">
    <source>
        <dbReference type="ARBA" id="ARBA00022989"/>
    </source>
</evidence>
<dbReference type="PANTHER" id="PTHR36838:SF1">
    <property type="entry name" value="SLR1864 PROTEIN"/>
    <property type="match status" value="1"/>
</dbReference>
<evidence type="ECO:0000313" key="9">
    <source>
        <dbReference type="EMBL" id="GEO34234.1"/>
    </source>
</evidence>
<comment type="subcellular location">
    <subcellularLocation>
        <location evidence="1">Cell membrane</location>
        <topology evidence="1">Multi-pass membrane protein</topology>
    </subcellularLocation>
</comment>
<comment type="similarity">
    <text evidence="2">Belongs to the auxin efflux carrier (TC 2.A.69) family.</text>
</comment>
<feature type="transmembrane region" description="Helical" evidence="8">
    <location>
        <begin position="303"/>
        <end position="323"/>
    </location>
</feature>
<keyword evidence="4" id="KW-1003">Cell membrane</keyword>
<dbReference type="Pfam" id="PF03547">
    <property type="entry name" value="Mem_trans"/>
    <property type="match status" value="2"/>
</dbReference>
<sequence length="324" mass="33517">MGGIFTGFAILLALVALGYVAARRGVLPADGQEVLARVVFMFASPALLFVTLLDAPVETVLSALLAGIAASSTVAALVFVLIARWWRRTVGELTIGALASSYVNGANLGIPIAFYVLGDASYVAPVILFQLVVMAPVALAVLDVAERRRDRVRAGTGEGVAVDGDAGPGPGRLARWTRPVRNPIIAGSVLGLAANLTGVQPPAWVIEPVTLLSGAAVPLALLAYGMSLHGMRAGEGALGRDVLVSTGIKVVVHPFIAYGIGLLVGLRGQELFALTVLAALPTAQNVFVYSVRYRESQVLARSTVLLSTLLALPAILVVTALLGA</sequence>
<evidence type="ECO:0000256" key="1">
    <source>
        <dbReference type="ARBA" id="ARBA00004651"/>
    </source>
</evidence>
<accession>A0A512DCM5</accession>
<feature type="transmembrane region" description="Helical" evidence="8">
    <location>
        <begin position="6"/>
        <end position="22"/>
    </location>
</feature>
<protein>
    <submittedName>
        <fullName evidence="9">Membrane protein</fullName>
    </submittedName>
</protein>
<keyword evidence="10" id="KW-1185">Reference proteome</keyword>
<organism evidence="9 10">
    <name type="scientific">Cellulomonas aerilata</name>
    <dbReference type="NCBI Taxonomy" id="515326"/>
    <lineage>
        <taxon>Bacteria</taxon>
        <taxon>Bacillati</taxon>
        <taxon>Actinomycetota</taxon>
        <taxon>Actinomycetes</taxon>
        <taxon>Micrococcales</taxon>
        <taxon>Cellulomonadaceae</taxon>
        <taxon>Cellulomonas</taxon>
    </lineage>
</organism>
<evidence type="ECO:0000256" key="2">
    <source>
        <dbReference type="ARBA" id="ARBA00010145"/>
    </source>
</evidence>
<dbReference type="Proteomes" id="UP000321181">
    <property type="component" value="Unassembled WGS sequence"/>
</dbReference>
<dbReference type="PANTHER" id="PTHR36838">
    <property type="entry name" value="AUXIN EFFLUX CARRIER FAMILY PROTEIN"/>
    <property type="match status" value="1"/>
</dbReference>
<dbReference type="GO" id="GO:0055085">
    <property type="term" value="P:transmembrane transport"/>
    <property type="evidence" value="ECO:0007669"/>
    <property type="project" value="InterPro"/>
</dbReference>
<feature type="transmembrane region" description="Helical" evidence="8">
    <location>
        <begin position="271"/>
        <end position="291"/>
    </location>
</feature>
<feature type="transmembrane region" description="Helical" evidence="8">
    <location>
        <begin position="59"/>
        <end position="83"/>
    </location>
</feature>
<keyword evidence="7 8" id="KW-0472">Membrane</keyword>
<feature type="transmembrane region" description="Helical" evidence="8">
    <location>
        <begin position="184"/>
        <end position="203"/>
    </location>
</feature>
<feature type="transmembrane region" description="Helical" evidence="8">
    <location>
        <begin position="209"/>
        <end position="230"/>
    </location>
</feature>
<comment type="caution">
    <text evidence="9">The sequence shown here is derived from an EMBL/GenBank/DDBJ whole genome shotgun (WGS) entry which is preliminary data.</text>
</comment>
<dbReference type="InterPro" id="IPR004776">
    <property type="entry name" value="Mem_transp_PIN-like"/>
</dbReference>
<dbReference type="GO" id="GO:0005886">
    <property type="term" value="C:plasma membrane"/>
    <property type="evidence" value="ECO:0007669"/>
    <property type="project" value="UniProtKB-SubCell"/>
</dbReference>
<keyword evidence="5 8" id="KW-0812">Transmembrane</keyword>
<dbReference type="EMBL" id="BJYY01000013">
    <property type="protein sequence ID" value="GEO34234.1"/>
    <property type="molecule type" value="Genomic_DNA"/>
</dbReference>
<keyword evidence="3" id="KW-0813">Transport</keyword>
<feature type="transmembrane region" description="Helical" evidence="8">
    <location>
        <begin position="122"/>
        <end position="145"/>
    </location>
</feature>
<proteinExistence type="inferred from homology"/>
<dbReference type="OrthoDB" id="5405318at2"/>
<feature type="transmembrane region" description="Helical" evidence="8">
    <location>
        <begin position="34"/>
        <end position="53"/>
    </location>
</feature>
<name>A0A512DCM5_9CELL</name>
<evidence type="ECO:0000256" key="7">
    <source>
        <dbReference type="ARBA" id="ARBA00023136"/>
    </source>
</evidence>
<evidence type="ECO:0000256" key="8">
    <source>
        <dbReference type="SAM" id="Phobius"/>
    </source>
</evidence>
<reference evidence="9 10" key="1">
    <citation type="submission" date="2019-07" db="EMBL/GenBank/DDBJ databases">
        <title>Whole genome shotgun sequence of Cellulomonas aerilata NBRC 106308.</title>
        <authorList>
            <person name="Hosoyama A."/>
            <person name="Uohara A."/>
            <person name="Ohji S."/>
            <person name="Ichikawa N."/>
        </authorList>
    </citation>
    <scope>NUCLEOTIDE SEQUENCE [LARGE SCALE GENOMIC DNA]</scope>
    <source>
        <strain evidence="9 10">NBRC 106308</strain>
    </source>
</reference>
<keyword evidence="6 8" id="KW-1133">Transmembrane helix</keyword>
<evidence type="ECO:0000256" key="5">
    <source>
        <dbReference type="ARBA" id="ARBA00022692"/>
    </source>
</evidence>
<dbReference type="RefSeq" id="WP_146903431.1">
    <property type="nucleotide sequence ID" value="NZ_BAAARM010000003.1"/>
</dbReference>
<evidence type="ECO:0000313" key="10">
    <source>
        <dbReference type="Proteomes" id="UP000321181"/>
    </source>
</evidence>
<dbReference type="InterPro" id="IPR038770">
    <property type="entry name" value="Na+/solute_symporter_sf"/>
</dbReference>
<evidence type="ECO:0000256" key="3">
    <source>
        <dbReference type="ARBA" id="ARBA00022448"/>
    </source>
</evidence>
<dbReference type="Gene3D" id="1.20.1530.20">
    <property type="match status" value="1"/>
</dbReference>
<feature type="transmembrane region" description="Helical" evidence="8">
    <location>
        <begin position="242"/>
        <end position="265"/>
    </location>
</feature>